<protein>
    <submittedName>
        <fullName evidence="1">Uncharacterized protein</fullName>
    </submittedName>
</protein>
<gene>
    <name evidence="1" type="ORF">GDO81_024142</name>
</gene>
<dbReference type="Proteomes" id="UP000824782">
    <property type="component" value="Unassembled WGS sequence"/>
</dbReference>
<keyword evidence="2" id="KW-1185">Reference proteome</keyword>
<name>A0AAV6ZNA9_ENGPU</name>
<evidence type="ECO:0000313" key="2">
    <source>
        <dbReference type="Proteomes" id="UP000824782"/>
    </source>
</evidence>
<evidence type="ECO:0000313" key="1">
    <source>
        <dbReference type="EMBL" id="KAG8548790.1"/>
    </source>
</evidence>
<organism evidence="1 2">
    <name type="scientific">Engystomops pustulosus</name>
    <name type="common">Tungara frog</name>
    <name type="synonym">Physalaemus pustulosus</name>
    <dbReference type="NCBI Taxonomy" id="76066"/>
    <lineage>
        <taxon>Eukaryota</taxon>
        <taxon>Metazoa</taxon>
        <taxon>Chordata</taxon>
        <taxon>Craniata</taxon>
        <taxon>Vertebrata</taxon>
        <taxon>Euteleostomi</taxon>
        <taxon>Amphibia</taxon>
        <taxon>Batrachia</taxon>
        <taxon>Anura</taxon>
        <taxon>Neobatrachia</taxon>
        <taxon>Hyloidea</taxon>
        <taxon>Leptodactylidae</taxon>
        <taxon>Leiuperinae</taxon>
        <taxon>Engystomops</taxon>
    </lineage>
</organism>
<proteinExistence type="predicted"/>
<accession>A0AAV6ZNA9</accession>
<comment type="caution">
    <text evidence="1">The sequence shown here is derived from an EMBL/GenBank/DDBJ whole genome shotgun (WGS) entry which is preliminary data.</text>
</comment>
<dbReference type="EMBL" id="WNYA01000323">
    <property type="protein sequence ID" value="KAG8548790.1"/>
    <property type="molecule type" value="Genomic_DNA"/>
</dbReference>
<dbReference type="AlphaFoldDB" id="A0AAV6ZNA9"/>
<sequence length="104" mass="11684">MKGSEQPMLTRPLLGYDRLSARYVWWVPLIPPPGARYVWWVPLILLHGISAEKEPGKFDLVYEGEDGADVVEYAVPPEYKILQAWSSLIDPRLVTEPLAVAPGP</sequence>
<reference evidence="1" key="1">
    <citation type="thesis" date="2020" institute="ProQuest LLC" country="789 East Eisenhower Parkway, Ann Arbor, MI, USA">
        <title>Comparative Genomics and Chromosome Evolution.</title>
        <authorList>
            <person name="Mudd A.B."/>
        </authorList>
    </citation>
    <scope>NUCLEOTIDE SEQUENCE</scope>
    <source>
        <strain evidence="1">237g6f4</strain>
        <tissue evidence="1">Blood</tissue>
    </source>
</reference>